<proteinExistence type="predicted"/>
<protein>
    <submittedName>
        <fullName evidence="1">Uncharacterized protein</fullName>
    </submittedName>
</protein>
<dbReference type="Proteomes" id="UP000274822">
    <property type="component" value="Unassembled WGS sequence"/>
</dbReference>
<sequence length="130" mass="14090">MGTWWIQLSQGGLGEDMENFVLESGVFSPVSGTQRKSFRVSLGHACRNTDYDNGILKWKEVRGDSALVDDGVAAQGSAAADGEVDARDAGGVGVLHEVGGQVAKAGFRVRTVEKWNRYIFFCNSTMWLST</sequence>
<gene>
    <name evidence="1" type="ORF">BC938DRAFT_481506</name>
</gene>
<accession>A0A433QG36</accession>
<evidence type="ECO:0000313" key="1">
    <source>
        <dbReference type="EMBL" id="RUS28743.1"/>
    </source>
</evidence>
<comment type="caution">
    <text evidence="1">The sequence shown here is derived from an EMBL/GenBank/DDBJ whole genome shotgun (WGS) entry which is preliminary data.</text>
</comment>
<keyword evidence="2" id="KW-1185">Reference proteome</keyword>
<dbReference type="AlphaFoldDB" id="A0A433QG36"/>
<name>A0A433QG36_9FUNG</name>
<dbReference type="EMBL" id="RBNJ01006205">
    <property type="protein sequence ID" value="RUS28743.1"/>
    <property type="molecule type" value="Genomic_DNA"/>
</dbReference>
<reference evidence="1 2" key="1">
    <citation type="journal article" date="2018" name="New Phytol.">
        <title>Phylogenomics of Endogonaceae and evolution of mycorrhizas within Mucoromycota.</title>
        <authorList>
            <person name="Chang Y."/>
            <person name="Desiro A."/>
            <person name="Na H."/>
            <person name="Sandor L."/>
            <person name="Lipzen A."/>
            <person name="Clum A."/>
            <person name="Barry K."/>
            <person name="Grigoriev I.V."/>
            <person name="Martin F.M."/>
            <person name="Stajich J.E."/>
            <person name="Smith M.E."/>
            <person name="Bonito G."/>
            <person name="Spatafora J.W."/>
        </authorList>
    </citation>
    <scope>NUCLEOTIDE SEQUENCE [LARGE SCALE GENOMIC DNA]</scope>
    <source>
        <strain evidence="1 2">AD002</strain>
    </source>
</reference>
<evidence type="ECO:0000313" key="2">
    <source>
        <dbReference type="Proteomes" id="UP000274822"/>
    </source>
</evidence>
<organism evidence="1 2">
    <name type="scientific">Jimgerdemannia flammicorona</name>
    <dbReference type="NCBI Taxonomy" id="994334"/>
    <lineage>
        <taxon>Eukaryota</taxon>
        <taxon>Fungi</taxon>
        <taxon>Fungi incertae sedis</taxon>
        <taxon>Mucoromycota</taxon>
        <taxon>Mucoromycotina</taxon>
        <taxon>Endogonomycetes</taxon>
        <taxon>Endogonales</taxon>
        <taxon>Endogonaceae</taxon>
        <taxon>Jimgerdemannia</taxon>
    </lineage>
</organism>